<dbReference type="PANTHER" id="PTHR35146:SF1">
    <property type="entry name" value="UPF0178 PROTEIN YAII"/>
    <property type="match status" value="1"/>
</dbReference>
<evidence type="ECO:0000256" key="1">
    <source>
        <dbReference type="ARBA" id="ARBA00008522"/>
    </source>
</evidence>
<organism evidence="3 4">
    <name type="scientific">Dyella psychrodurans</name>
    <dbReference type="NCBI Taxonomy" id="1927960"/>
    <lineage>
        <taxon>Bacteria</taxon>
        <taxon>Pseudomonadati</taxon>
        <taxon>Pseudomonadota</taxon>
        <taxon>Gammaproteobacteria</taxon>
        <taxon>Lysobacterales</taxon>
        <taxon>Rhodanobacteraceae</taxon>
        <taxon>Dyella</taxon>
    </lineage>
</organism>
<name>A0A370X6Z2_9GAMM</name>
<evidence type="ECO:0000256" key="2">
    <source>
        <dbReference type="HAMAP-Rule" id="MF_00489"/>
    </source>
</evidence>
<sequence>MNAPEAAAPQIWVDGDACPGVIKDILFRAAERARIHVTLVANHTLSRPPSRYIRAITVRGGFDEADNEIVERMHAGDLVVTQDIPLAARVIEKDGVAINPRGERYTPENMAERLSMRNFMEELRGAGVRTGGPSAFHQRDRQAFANQLDRWLAQHAKHTAQPSA</sequence>
<dbReference type="CDD" id="cd18720">
    <property type="entry name" value="PIN_YqxD-like"/>
    <property type="match status" value="1"/>
</dbReference>
<dbReference type="Pfam" id="PF02639">
    <property type="entry name" value="DUF188"/>
    <property type="match status" value="1"/>
</dbReference>
<gene>
    <name evidence="3" type="ORF">DWU99_10680</name>
</gene>
<dbReference type="HAMAP" id="MF_00489">
    <property type="entry name" value="UPF0178"/>
    <property type="match status" value="1"/>
</dbReference>
<dbReference type="EMBL" id="QRBF01000003">
    <property type="protein sequence ID" value="RDS84204.1"/>
    <property type="molecule type" value="Genomic_DNA"/>
</dbReference>
<comment type="similarity">
    <text evidence="1 2">Belongs to the UPF0178 family.</text>
</comment>
<accession>A0A370X6Z2</accession>
<dbReference type="InterPro" id="IPR003791">
    <property type="entry name" value="UPF0178"/>
</dbReference>
<dbReference type="RefSeq" id="WP_115478005.1">
    <property type="nucleotide sequence ID" value="NZ_QRBF01000003.1"/>
</dbReference>
<reference evidence="3 4" key="1">
    <citation type="submission" date="2018-07" db="EMBL/GenBank/DDBJ databases">
        <title>Dyella monticola sp. nov. and Dyella psychrodurans sp. nov. isolated from monsoon evergreen broad-leaved forest soil of Dinghu Mountain, China.</title>
        <authorList>
            <person name="Gao Z."/>
            <person name="Qiu L."/>
        </authorList>
    </citation>
    <scope>NUCLEOTIDE SEQUENCE [LARGE SCALE GENOMIC DNA]</scope>
    <source>
        <strain evidence="3 4">4MSK11</strain>
    </source>
</reference>
<proteinExistence type="inferred from homology"/>
<dbReference type="AlphaFoldDB" id="A0A370X6Z2"/>
<dbReference type="NCBIfam" id="NF001095">
    <property type="entry name" value="PRK00124.1"/>
    <property type="match status" value="1"/>
</dbReference>
<evidence type="ECO:0000313" key="3">
    <source>
        <dbReference type="EMBL" id="RDS84204.1"/>
    </source>
</evidence>
<evidence type="ECO:0000313" key="4">
    <source>
        <dbReference type="Proteomes" id="UP000255334"/>
    </source>
</evidence>
<dbReference type="OrthoDB" id="9798918at2"/>
<keyword evidence="4" id="KW-1185">Reference proteome</keyword>
<comment type="caution">
    <text evidence="3">The sequence shown here is derived from an EMBL/GenBank/DDBJ whole genome shotgun (WGS) entry which is preliminary data.</text>
</comment>
<dbReference type="Proteomes" id="UP000255334">
    <property type="component" value="Unassembled WGS sequence"/>
</dbReference>
<protein>
    <recommendedName>
        <fullName evidence="2">UPF0178 protein DWU99_10680</fullName>
    </recommendedName>
</protein>
<dbReference type="PANTHER" id="PTHR35146">
    <property type="entry name" value="UPF0178 PROTEIN YAII"/>
    <property type="match status" value="1"/>
</dbReference>